<dbReference type="SMART" id="SM00086">
    <property type="entry name" value="PAC"/>
    <property type="match status" value="1"/>
</dbReference>
<feature type="domain" description="PAS" evidence="1">
    <location>
        <begin position="257"/>
        <end position="314"/>
    </location>
</feature>
<dbReference type="PROSITE" id="PS50113">
    <property type="entry name" value="PAC"/>
    <property type="match status" value="1"/>
</dbReference>
<dbReference type="InterPro" id="IPR000160">
    <property type="entry name" value="GGDEF_dom"/>
</dbReference>
<dbReference type="SMART" id="SM00091">
    <property type="entry name" value="PAS"/>
    <property type="match status" value="2"/>
</dbReference>
<gene>
    <name evidence="4" type="ORF">FYJ44_07370</name>
</gene>
<dbReference type="CDD" id="cd00130">
    <property type="entry name" value="PAS"/>
    <property type="match status" value="1"/>
</dbReference>
<dbReference type="InterPro" id="IPR035965">
    <property type="entry name" value="PAS-like_dom_sf"/>
</dbReference>
<organism evidence="4 5">
    <name type="scientific">Desulfovibrio porci</name>
    <dbReference type="NCBI Taxonomy" id="2605782"/>
    <lineage>
        <taxon>Bacteria</taxon>
        <taxon>Pseudomonadati</taxon>
        <taxon>Thermodesulfobacteriota</taxon>
        <taxon>Desulfovibrionia</taxon>
        <taxon>Desulfovibrionales</taxon>
        <taxon>Desulfovibrionaceae</taxon>
        <taxon>Desulfovibrio</taxon>
    </lineage>
</organism>
<evidence type="ECO:0000259" key="2">
    <source>
        <dbReference type="PROSITE" id="PS50113"/>
    </source>
</evidence>
<dbReference type="CDD" id="cd01949">
    <property type="entry name" value="GGDEF"/>
    <property type="match status" value="1"/>
</dbReference>
<dbReference type="SUPFAM" id="SSF55073">
    <property type="entry name" value="Nucleotide cyclase"/>
    <property type="match status" value="1"/>
</dbReference>
<dbReference type="EMBL" id="VUMH01000006">
    <property type="protein sequence ID" value="MSS27865.1"/>
    <property type="molecule type" value="Genomic_DNA"/>
</dbReference>
<dbReference type="Gene3D" id="3.30.70.270">
    <property type="match status" value="1"/>
</dbReference>
<dbReference type="SUPFAM" id="SSF55785">
    <property type="entry name" value="PYP-like sensor domain (PAS domain)"/>
    <property type="match status" value="1"/>
</dbReference>
<dbReference type="AlphaFoldDB" id="A0A6L5XL76"/>
<dbReference type="Pfam" id="PF00990">
    <property type="entry name" value="GGDEF"/>
    <property type="match status" value="1"/>
</dbReference>
<dbReference type="InterPro" id="IPR043128">
    <property type="entry name" value="Rev_trsase/Diguanyl_cyclase"/>
</dbReference>
<comment type="caution">
    <text evidence="4">The sequence shown here is derived from an EMBL/GenBank/DDBJ whole genome shotgun (WGS) entry which is preliminary data.</text>
</comment>
<evidence type="ECO:0000313" key="5">
    <source>
        <dbReference type="Proteomes" id="UP000477488"/>
    </source>
</evidence>
<dbReference type="InterPro" id="IPR000014">
    <property type="entry name" value="PAS"/>
</dbReference>
<dbReference type="RefSeq" id="WP_154510737.1">
    <property type="nucleotide sequence ID" value="NZ_JAXELC010000040.1"/>
</dbReference>
<feature type="domain" description="GGDEF" evidence="3">
    <location>
        <begin position="417"/>
        <end position="546"/>
    </location>
</feature>
<dbReference type="PANTHER" id="PTHR44757:SF2">
    <property type="entry name" value="BIOFILM ARCHITECTURE MAINTENANCE PROTEIN MBAA"/>
    <property type="match status" value="1"/>
</dbReference>
<dbReference type="Proteomes" id="UP000477488">
    <property type="component" value="Unassembled WGS sequence"/>
</dbReference>
<dbReference type="InterPro" id="IPR029787">
    <property type="entry name" value="Nucleotide_cyclase"/>
</dbReference>
<dbReference type="InterPro" id="IPR052155">
    <property type="entry name" value="Biofilm_reg_signaling"/>
</dbReference>
<dbReference type="Pfam" id="PF08447">
    <property type="entry name" value="PAS_3"/>
    <property type="match status" value="1"/>
</dbReference>
<dbReference type="PROSITE" id="PS50112">
    <property type="entry name" value="PAS"/>
    <property type="match status" value="1"/>
</dbReference>
<keyword evidence="5" id="KW-1185">Reference proteome</keyword>
<sequence length="567" mass="63211">MAHDARGSIGYQIQLDTSDPLWEWHIPTDMLFLSEGARLKLRLENDVPATMAAFAAHIPPDCLPALHELLEGVLSGANGPMLEMVFPFDDLMVRASLLVVERNSEGRAVRAVGQYSVSGTLAYRPPVTSASAGAPDTGYWQCSLPKRTIRMDGRCAALLGYADARPMVITPEQWRQRLHPEEGGASTCRYQLPLEQSQWGDGIEDLLRIRLENGEYARFALHGAVLERDADGRATELAGSLQRIDATSASARDSSQDAGRLLLAINAAGDGLWDWDAATDEVYYSPRYLSMLGYTAEQFSGDLETWKKKIHPDDIHKIVPPQAALVESPRYGDSFECTYRLMRADGTWAWILGRGYVTHRDANGRATRLVGLHTDITATQGDRAKLEDLVRNDALTGLRSRTFFNKEVERIEQNRIRPVSVISCDVNGLKLINDYLGHSTGDTLLINAALLLRRSLRATDCIARMGGDEYTILLPGCPERAAQKILFQMQRSFEEHNSDPAAMPLLLAFGCASAENVDMPLSRTLVEADREMLRHKHAHRRASHEKIKDWIERNKNVTISLEDCRYA</sequence>
<name>A0A6L5XL76_9BACT</name>
<evidence type="ECO:0000313" key="4">
    <source>
        <dbReference type="EMBL" id="MSS27865.1"/>
    </source>
</evidence>
<reference evidence="4 5" key="1">
    <citation type="submission" date="2019-09" db="EMBL/GenBank/DDBJ databases">
        <title>In-depth cultivation of the pig gut microbiome towards novel bacterial diversity and tailored functional studies.</title>
        <authorList>
            <person name="Wylensek D."/>
            <person name="Hitch T.C.A."/>
            <person name="Clavel T."/>
        </authorList>
    </citation>
    <scope>NUCLEOTIDE SEQUENCE [LARGE SCALE GENOMIC DNA]</scope>
    <source>
        <strain evidence="4 5">PG-178-WT-4</strain>
    </source>
</reference>
<dbReference type="PANTHER" id="PTHR44757">
    <property type="entry name" value="DIGUANYLATE CYCLASE DGCP"/>
    <property type="match status" value="1"/>
</dbReference>
<feature type="domain" description="PAC" evidence="2">
    <location>
        <begin position="335"/>
        <end position="388"/>
    </location>
</feature>
<dbReference type="InterPro" id="IPR001610">
    <property type="entry name" value="PAC"/>
</dbReference>
<dbReference type="InterPro" id="IPR013655">
    <property type="entry name" value="PAS_fold_3"/>
</dbReference>
<dbReference type="NCBIfam" id="TIGR00254">
    <property type="entry name" value="GGDEF"/>
    <property type="match status" value="1"/>
</dbReference>
<dbReference type="Gene3D" id="3.30.450.20">
    <property type="entry name" value="PAS domain"/>
    <property type="match status" value="2"/>
</dbReference>
<evidence type="ECO:0000259" key="3">
    <source>
        <dbReference type="PROSITE" id="PS50887"/>
    </source>
</evidence>
<proteinExistence type="predicted"/>
<accession>A0A6L5XL76</accession>
<evidence type="ECO:0000259" key="1">
    <source>
        <dbReference type="PROSITE" id="PS50112"/>
    </source>
</evidence>
<dbReference type="PROSITE" id="PS50887">
    <property type="entry name" value="GGDEF"/>
    <property type="match status" value="1"/>
</dbReference>
<dbReference type="InterPro" id="IPR000700">
    <property type="entry name" value="PAS-assoc_C"/>
</dbReference>
<dbReference type="SMART" id="SM00267">
    <property type="entry name" value="GGDEF"/>
    <property type="match status" value="1"/>
</dbReference>
<protein>
    <submittedName>
        <fullName evidence="4">Sensor domain-containing diguanylate cyclase</fullName>
    </submittedName>
</protein>